<dbReference type="InterPro" id="IPR050109">
    <property type="entry name" value="HTH-type_TetR-like_transc_reg"/>
</dbReference>
<protein>
    <submittedName>
        <fullName evidence="4">Transcriptional regulator, TetR family</fullName>
    </submittedName>
</protein>
<organism evidence="4 5">
    <name type="scientific">Lentzea albidocapillata subsp. violacea</name>
    <dbReference type="NCBI Taxonomy" id="128104"/>
    <lineage>
        <taxon>Bacteria</taxon>
        <taxon>Bacillati</taxon>
        <taxon>Actinomycetota</taxon>
        <taxon>Actinomycetes</taxon>
        <taxon>Pseudonocardiales</taxon>
        <taxon>Pseudonocardiaceae</taxon>
        <taxon>Lentzea</taxon>
    </lineage>
</organism>
<evidence type="ECO:0000259" key="3">
    <source>
        <dbReference type="PROSITE" id="PS50977"/>
    </source>
</evidence>
<dbReference type="GO" id="GO:0000976">
    <property type="term" value="F:transcription cis-regulatory region binding"/>
    <property type="evidence" value="ECO:0007669"/>
    <property type="project" value="TreeGrafter"/>
</dbReference>
<dbReference type="Gene3D" id="1.10.357.10">
    <property type="entry name" value="Tetracycline Repressor, domain 2"/>
    <property type="match status" value="1"/>
</dbReference>
<evidence type="ECO:0000313" key="5">
    <source>
        <dbReference type="Proteomes" id="UP000199682"/>
    </source>
</evidence>
<dbReference type="AlphaFoldDB" id="A0A1G8YCT2"/>
<dbReference type="RefSeq" id="WP_176929572.1">
    <property type="nucleotide sequence ID" value="NZ_FNET01000004.1"/>
</dbReference>
<feature type="DNA-binding region" description="H-T-H motif" evidence="2">
    <location>
        <begin position="16"/>
        <end position="35"/>
    </location>
</feature>
<sequence>MAAALDVIADHGPWVSTDQIAERAGIARPALYRHFADADDLYDTVALRIGELLISAMAPALIRPAGSAREIITRIVSTFVVWTSGNPFLYQYVISRSMEAAQRGERQLAADVREQIAELLRRLLGDYIVLFEGDPRIADPLAFGLAGMVESTTARWIAVDRQFDRDQLISHLAGWAWAAIDVVLRDIGVTLDPDIALPALPESDS</sequence>
<gene>
    <name evidence="4" type="ORF">SAMN04488074_10411</name>
</gene>
<keyword evidence="1 2" id="KW-0238">DNA-binding</keyword>
<dbReference type="PANTHER" id="PTHR30055">
    <property type="entry name" value="HTH-TYPE TRANSCRIPTIONAL REGULATOR RUTR"/>
    <property type="match status" value="1"/>
</dbReference>
<dbReference type="InterPro" id="IPR009057">
    <property type="entry name" value="Homeodomain-like_sf"/>
</dbReference>
<evidence type="ECO:0000313" key="4">
    <source>
        <dbReference type="EMBL" id="SDK00648.1"/>
    </source>
</evidence>
<reference evidence="5" key="1">
    <citation type="submission" date="2016-10" db="EMBL/GenBank/DDBJ databases">
        <authorList>
            <person name="Varghese N."/>
            <person name="Submissions S."/>
        </authorList>
    </citation>
    <scope>NUCLEOTIDE SEQUENCE [LARGE SCALE GENOMIC DNA]</scope>
    <source>
        <strain evidence="5">DSM 44796</strain>
    </source>
</reference>
<name>A0A1G8YCT2_9PSEU</name>
<dbReference type="InterPro" id="IPR001647">
    <property type="entry name" value="HTH_TetR"/>
</dbReference>
<dbReference type="PANTHER" id="PTHR30055:SF160">
    <property type="entry name" value="TRANSCRIPTIONAL REGULATORY PROTEIN (PROBABLY ASNC-FAMILY)-RELATED"/>
    <property type="match status" value="1"/>
</dbReference>
<evidence type="ECO:0000256" key="1">
    <source>
        <dbReference type="ARBA" id="ARBA00023125"/>
    </source>
</evidence>
<accession>A0A1G8YCT2</accession>
<proteinExistence type="predicted"/>
<dbReference type="Proteomes" id="UP000199682">
    <property type="component" value="Unassembled WGS sequence"/>
</dbReference>
<dbReference type="EMBL" id="FNET01000004">
    <property type="protein sequence ID" value="SDK00648.1"/>
    <property type="molecule type" value="Genomic_DNA"/>
</dbReference>
<dbReference type="Pfam" id="PF00440">
    <property type="entry name" value="TetR_N"/>
    <property type="match status" value="1"/>
</dbReference>
<dbReference type="PROSITE" id="PS50977">
    <property type="entry name" value="HTH_TETR_2"/>
    <property type="match status" value="1"/>
</dbReference>
<evidence type="ECO:0000256" key="2">
    <source>
        <dbReference type="PROSITE-ProRule" id="PRU00335"/>
    </source>
</evidence>
<dbReference type="SUPFAM" id="SSF48498">
    <property type="entry name" value="Tetracyclin repressor-like, C-terminal domain"/>
    <property type="match status" value="1"/>
</dbReference>
<dbReference type="SUPFAM" id="SSF46689">
    <property type="entry name" value="Homeodomain-like"/>
    <property type="match status" value="1"/>
</dbReference>
<dbReference type="InterPro" id="IPR036271">
    <property type="entry name" value="Tet_transcr_reg_TetR-rel_C_sf"/>
</dbReference>
<feature type="domain" description="HTH tetR-type" evidence="3">
    <location>
        <begin position="1"/>
        <end position="53"/>
    </location>
</feature>
<dbReference type="GO" id="GO:0003700">
    <property type="term" value="F:DNA-binding transcription factor activity"/>
    <property type="evidence" value="ECO:0007669"/>
    <property type="project" value="TreeGrafter"/>
</dbReference>